<gene>
    <name evidence="3" type="ORF">VNO80_13581</name>
</gene>
<evidence type="ECO:0000256" key="1">
    <source>
        <dbReference type="SAM" id="MobiDB-lite"/>
    </source>
</evidence>
<sequence>MFLFTHLWPTIFTLPCFSWRNQPAPPHQPTTSSHRSCHHSRHRHPAPCGSCQQQPPRTAAAPLSTVRTSTPAPPTVPLRGLQPPMPNHANSSKSRQPPHRQQLAPTPLPPTNPATTAPRHDLHPPATAHTAASTVHIPHHVVGRSRQPHALHAATASPHASTASLPHRQPPFTLLHRQQLAPTPLPPTNRRRDAPPHRCLTANRTTSPISTTIYAAFLRKCQSRGPASTVDALQSIGQSQTKEVRSSHNTNL</sequence>
<proteinExistence type="predicted"/>
<protein>
    <submittedName>
        <fullName evidence="3">Uncharacterized protein</fullName>
    </submittedName>
</protein>
<dbReference type="Proteomes" id="UP001374584">
    <property type="component" value="Unassembled WGS sequence"/>
</dbReference>
<organism evidence="3 4">
    <name type="scientific">Phaseolus coccineus</name>
    <name type="common">Scarlet runner bean</name>
    <name type="synonym">Phaseolus multiflorus</name>
    <dbReference type="NCBI Taxonomy" id="3886"/>
    <lineage>
        <taxon>Eukaryota</taxon>
        <taxon>Viridiplantae</taxon>
        <taxon>Streptophyta</taxon>
        <taxon>Embryophyta</taxon>
        <taxon>Tracheophyta</taxon>
        <taxon>Spermatophyta</taxon>
        <taxon>Magnoliopsida</taxon>
        <taxon>eudicotyledons</taxon>
        <taxon>Gunneridae</taxon>
        <taxon>Pentapetalae</taxon>
        <taxon>rosids</taxon>
        <taxon>fabids</taxon>
        <taxon>Fabales</taxon>
        <taxon>Fabaceae</taxon>
        <taxon>Papilionoideae</taxon>
        <taxon>50 kb inversion clade</taxon>
        <taxon>NPAAA clade</taxon>
        <taxon>indigoferoid/millettioid clade</taxon>
        <taxon>Phaseoleae</taxon>
        <taxon>Phaseolus</taxon>
    </lineage>
</organism>
<feature type="signal peptide" evidence="2">
    <location>
        <begin position="1"/>
        <end position="18"/>
    </location>
</feature>
<dbReference type="AlphaFoldDB" id="A0AAN9N6I3"/>
<keyword evidence="2" id="KW-0732">Signal</keyword>
<evidence type="ECO:0000256" key="2">
    <source>
        <dbReference type="SAM" id="SignalP"/>
    </source>
</evidence>
<accession>A0AAN9N6I3</accession>
<feature type="chain" id="PRO_5042956488" evidence="2">
    <location>
        <begin position="19"/>
        <end position="252"/>
    </location>
</feature>
<evidence type="ECO:0000313" key="4">
    <source>
        <dbReference type="Proteomes" id="UP001374584"/>
    </source>
</evidence>
<feature type="compositionally biased region" description="Basic residues" evidence="1">
    <location>
        <begin position="35"/>
        <end position="45"/>
    </location>
</feature>
<evidence type="ECO:0000313" key="3">
    <source>
        <dbReference type="EMBL" id="KAK7364837.1"/>
    </source>
</evidence>
<keyword evidence="4" id="KW-1185">Reference proteome</keyword>
<feature type="region of interest" description="Disordered" evidence="1">
    <location>
        <begin position="145"/>
        <end position="203"/>
    </location>
</feature>
<name>A0AAN9N6I3_PHACN</name>
<feature type="region of interest" description="Disordered" evidence="1">
    <location>
        <begin position="232"/>
        <end position="252"/>
    </location>
</feature>
<feature type="compositionally biased region" description="Low complexity" evidence="1">
    <location>
        <begin position="150"/>
        <end position="167"/>
    </location>
</feature>
<comment type="caution">
    <text evidence="3">The sequence shown here is derived from an EMBL/GenBank/DDBJ whole genome shotgun (WGS) entry which is preliminary data.</text>
</comment>
<dbReference type="EMBL" id="JAYMYR010000005">
    <property type="protein sequence ID" value="KAK7364837.1"/>
    <property type="molecule type" value="Genomic_DNA"/>
</dbReference>
<reference evidence="3 4" key="1">
    <citation type="submission" date="2024-01" db="EMBL/GenBank/DDBJ databases">
        <title>The genomes of 5 underutilized Papilionoideae crops provide insights into root nodulation and disease resistanc.</title>
        <authorList>
            <person name="Jiang F."/>
        </authorList>
    </citation>
    <scope>NUCLEOTIDE SEQUENCE [LARGE SCALE GENOMIC DNA]</scope>
    <source>
        <strain evidence="3">JINMINGXINNONG_FW02</strain>
        <tissue evidence="3">Leaves</tissue>
    </source>
</reference>
<feature type="region of interest" description="Disordered" evidence="1">
    <location>
        <begin position="24"/>
        <end position="131"/>
    </location>
</feature>